<gene>
    <name evidence="3" type="ORF">POM88_016894</name>
</gene>
<protein>
    <recommendedName>
        <fullName evidence="2">DUF4371 domain-containing protein</fullName>
    </recommendedName>
</protein>
<sequence>MSKRKEITSYFQPKKKQTTTCEDEEPSAASIEVTGDGVEPLIFGGINSNSEQHPQNPEIVNEGIDSENTDEIIDFNSLIRDPGLRKQIETYHPNKKDLIRRAYIDLGPYQPVQECGSNTFTVKGFNSWRKVNNGKDCAFRCHVGKGDGSNSAHNFTAKCYYNLKNQPCHLEKIVEKQSAEEIKRNRMCLKTSIDAIKWLTFQACAFRGHDESCNSKNQGNFLEMLKLLASYNPQVE</sequence>
<name>A0AAD8INH1_9APIA</name>
<feature type="region of interest" description="Disordered" evidence="1">
    <location>
        <begin position="1"/>
        <end position="28"/>
    </location>
</feature>
<proteinExistence type="predicted"/>
<reference evidence="3" key="2">
    <citation type="submission" date="2023-05" db="EMBL/GenBank/DDBJ databases">
        <authorList>
            <person name="Schelkunov M.I."/>
        </authorList>
    </citation>
    <scope>NUCLEOTIDE SEQUENCE</scope>
    <source>
        <strain evidence="3">Hsosn_3</strain>
        <tissue evidence="3">Leaf</tissue>
    </source>
</reference>
<organism evidence="3 4">
    <name type="scientific">Heracleum sosnowskyi</name>
    <dbReference type="NCBI Taxonomy" id="360622"/>
    <lineage>
        <taxon>Eukaryota</taxon>
        <taxon>Viridiplantae</taxon>
        <taxon>Streptophyta</taxon>
        <taxon>Embryophyta</taxon>
        <taxon>Tracheophyta</taxon>
        <taxon>Spermatophyta</taxon>
        <taxon>Magnoliopsida</taxon>
        <taxon>eudicotyledons</taxon>
        <taxon>Gunneridae</taxon>
        <taxon>Pentapetalae</taxon>
        <taxon>asterids</taxon>
        <taxon>campanulids</taxon>
        <taxon>Apiales</taxon>
        <taxon>Apiaceae</taxon>
        <taxon>Apioideae</taxon>
        <taxon>apioid superclade</taxon>
        <taxon>Tordylieae</taxon>
        <taxon>Tordyliinae</taxon>
        <taxon>Heracleum</taxon>
    </lineage>
</organism>
<evidence type="ECO:0000313" key="3">
    <source>
        <dbReference type="EMBL" id="KAK1388716.1"/>
    </source>
</evidence>
<dbReference type="Pfam" id="PF14291">
    <property type="entry name" value="DUF4371"/>
    <property type="match status" value="1"/>
</dbReference>
<feature type="domain" description="DUF4371" evidence="2">
    <location>
        <begin position="119"/>
        <end position="233"/>
    </location>
</feature>
<comment type="caution">
    <text evidence="3">The sequence shown here is derived from an EMBL/GenBank/DDBJ whole genome shotgun (WGS) entry which is preliminary data.</text>
</comment>
<evidence type="ECO:0000256" key="1">
    <source>
        <dbReference type="SAM" id="MobiDB-lite"/>
    </source>
</evidence>
<dbReference type="InterPro" id="IPR025398">
    <property type="entry name" value="DUF4371"/>
</dbReference>
<accession>A0AAD8INH1</accession>
<evidence type="ECO:0000259" key="2">
    <source>
        <dbReference type="Pfam" id="PF14291"/>
    </source>
</evidence>
<dbReference type="PANTHER" id="PTHR45749">
    <property type="match status" value="1"/>
</dbReference>
<dbReference type="EMBL" id="JAUIZM010000004">
    <property type="protein sequence ID" value="KAK1388716.1"/>
    <property type="molecule type" value="Genomic_DNA"/>
</dbReference>
<evidence type="ECO:0000313" key="4">
    <source>
        <dbReference type="Proteomes" id="UP001237642"/>
    </source>
</evidence>
<dbReference type="Proteomes" id="UP001237642">
    <property type="component" value="Unassembled WGS sequence"/>
</dbReference>
<reference evidence="3" key="1">
    <citation type="submission" date="2023-02" db="EMBL/GenBank/DDBJ databases">
        <title>Genome of toxic invasive species Heracleum sosnowskyi carries increased number of genes despite the absence of recent whole-genome duplications.</title>
        <authorList>
            <person name="Schelkunov M."/>
            <person name="Shtratnikova V."/>
            <person name="Makarenko M."/>
            <person name="Klepikova A."/>
            <person name="Omelchenko D."/>
            <person name="Novikova G."/>
            <person name="Obukhova E."/>
            <person name="Bogdanov V."/>
            <person name="Penin A."/>
            <person name="Logacheva M."/>
        </authorList>
    </citation>
    <scope>NUCLEOTIDE SEQUENCE</scope>
    <source>
        <strain evidence="3">Hsosn_3</strain>
        <tissue evidence="3">Leaf</tissue>
    </source>
</reference>
<dbReference type="AlphaFoldDB" id="A0AAD8INH1"/>
<dbReference type="PANTHER" id="PTHR45749:SF37">
    <property type="entry name" value="OS05G0311600 PROTEIN"/>
    <property type="match status" value="1"/>
</dbReference>
<keyword evidence="4" id="KW-1185">Reference proteome</keyword>